<sequence length="124" mass="14518">MQLTRVNYWNKWMRNGRRPARPVTRFKGDKPMVLRNEVTSGTKVASDVVCIPQMMDMLTCFKENEFDQNKCSPQINAFQSCYDKYVVDRNAKTANTDDIKLEPGQKRLSKDQMNVLLKRWPQPS</sequence>
<evidence type="ECO:0000313" key="1">
    <source>
        <dbReference type="EMBL" id="CAD7623104.1"/>
    </source>
</evidence>
<dbReference type="SUPFAM" id="SSF47072">
    <property type="entry name" value="Cysteine alpha-hairpin motif"/>
    <property type="match status" value="1"/>
</dbReference>
<dbReference type="EMBL" id="CAJPIZ010016939">
    <property type="protein sequence ID" value="CAG2115899.1"/>
    <property type="molecule type" value="Genomic_DNA"/>
</dbReference>
<dbReference type="GO" id="GO:0005761">
    <property type="term" value="C:mitochondrial ribosome"/>
    <property type="evidence" value="ECO:0007669"/>
    <property type="project" value="InterPro"/>
</dbReference>
<dbReference type="PANTHER" id="PTHR31278">
    <property type="entry name" value="CHCHD1"/>
    <property type="match status" value="1"/>
</dbReference>
<proteinExistence type="predicted"/>
<dbReference type="InterPro" id="IPR033620">
    <property type="entry name" value="Ribosomal_mS37_met"/>
</dbReference>
<dbReference type="InterPro" id="IPR009069">
    <property type="entry name" value="Cys_alpha_HP_mot_SF"/>
</dbReference>
<dbReference type="OrthoDB" id="5825849at2759"/>
<organism evidence="1">
    <name type="scientific">Medioppia subpectinata</name>
    <dbReference type="NCBI Taxonomy" id="1979941"/>
    <lineage>
        <taxon>Eukaryota</taxon>
        <taxon>Metazoa</taxon>
        <taxon>Ecdysozoa</taxon>
        <taxon>Arthropoda</taxon>
        <taxon>Chelicerata</taxon>
        <taxon>Arachnida</taxon>
        <taxon>Acari</taxon>
        <taxon>Acariformes</taxon>
        <taxon>Sarcoptiformes</taxon>
        <taxon>Oribatida</taxon>
        <taxon>Brachypylina</taxon>
        <taxon>Oppioidea</taxon>
        <taxon>Oppiidae</taxon>
        <taxon>Medioppia</taxon>
    </lineage>
</organism>
<protein>
    <recommendedName>
        <fullName evidence="4">CHCH domain-containing protein</fullName>
    </recommendedName>
</protein>
<dbReference type="GO" id="GO:0005654">
    <property type="term" value="C:nucleoplasm"/>
    <property type="evidence" value="ECO:0007669"/>
    <property type="project" value="TreeGrafter"/>
</dbReference>
<keyword evidence="3" id="KW-1185">Reference proteome</keyword>
<gene>
    <name evidence="2" type="ORF">OSB1V03_LOCUS15860</name>
    <name evidence="1" type="ORF">OSB1V03_LOCUS3564</name>
</gene>
<dbReference type="Proteomes" id="UP000759131">
    <property type="component" value="Unassembled WGS sequence"/>
</dbReference>
<evidence type="ECO:0000313" key="2">
    <source>
        <dbReference type="EMBL" id="CAD7635469.1"/>
    </source>
</evidence>
<dbReference type="EMBL" id="OC856042">
    <property type="protein sequence ID" value="CAD7623104.1"/>
    <property type="molecule type" value="Genomic_DNA"/>
</dbReference>
<accession>A0A7R9KHW1</accession>
<reference evidence="1" key="1">
    <citation type="submission" date="2020-11" db="EMBL/GenBank/DDBJ databases">
        <authorList>
            <person name="Tran Van P."/>
        </authorList>
    </citation>
    <scope>NUCLEOTIDE SEQUENCE</scope>
</reference>
<dbReference type="PANTHER" id="PTHR31278:SF2">
    <property type="entry name" value="SMALL RIBOSOMAL SUBUNIT PROTEIN MS37"/>
    <property type="match status" value="1"/>
</dbReference>
<dbReference type="AlphaFoldDB" id="A0A7R9KHW1"/>
<name>A0A7R9KHW1_9ACAR</name>
<dbReference type="EMBL" id="CAJPIZ010001467">
    <property type="protein sequence ID" value="CAG2103534.1"/>
    <property type="molecule type" value="Genomic_DNA"/>
</dbReference>
<evidence type="ECO:0008006" key="4">
    <source>
        <dbReference type="Google" id="ProtNLM"/>
    </source>
</evidence>
<evidence type="ECO:0000313" key="3">
    <source>
        <dbReference type="Proteomes" id="UP000759131"/>
    </source>
</evidence>
<dbReference type="GO" id="GO:0032543">
    <property type="term" value="P:mitochondrial translation"/>
    <property type="evidence" value="ECO:0007669"/>
    <property type="project" value="InterPro"/>
</dbReference>
<dbReference type="GO" id="GO:0003723">
    <property type="term" value="F:RNA binding"/>
    <property type="evidence" value="ECO:0007669"/>
    <property type="project" value="TreeGrafter"/>
</dbReference>
<dbReference type="EMBL" id="OC871514">
    <property type="protein sequence ID" value="CAD7635469.1"/>
    <property type="molecule type" value="Genomic_DNA"/>
</dbReference>